<dbReference type="PANTHER" id="PTHR43157:SF35">
    <property type="entry name" value="DEHYDROGENASE_REDUCTASE FAMILY PROTEIN, PUTATIVE-RELATED"/>
    <property type="match status" value="1"/>
</dbReference>
<dbReference type="EMBL" id="KQ030719">
    <property type="protein sequence ID" value="KJZ69403.1"/>
    <property type="molecule type" value="Genomic_DNA"/>
</dbReference>
<proteinExistence type="predicted"/>
<evidence type="ECO:0000313" key="2">
    <source>
        <dbReference type="EMBL" id="KJZ69403.1"/>
    </source>
</evidence>
<gene>
    <name evidence="2" type="ORF">HIM_11199</name>
</gene>
<dbReference type="Gene3D" id="3.40.50.720">
    <property type="entry name" value="NAD(P)-binding Rossmann-like Domain"/>
    <property type="match status" value="1"/>
</dbReference>
<dbReference type="AlphaFoldDB" id="A0A0F7ZRD1"/>
<dbReference type="Proteomes" id="UP000054481">
    <property type="component" value="Unassembled WGS sequence"/>
</dbReference>
<evidence type="ECO:0000313" key="3">
    <source>
        <dbReference type="Proteomes" id="UP000054481"/>
    </source>
</evidence>
<reference evidence="2 3" key="1">
    <citation type="journal article" date="2014" name="Genome Biol. Evol.">
        <title>Comparative genomics and transcriptomics analyses reveal divergent lifestyle features of nematode endoparasitic fungus Hirsutella minnesotensis.</title>
        <authorList>
            <person name="Lai Y."/>
            <person name="Liu K."/>
            <person name="Zhang X."/>
            <person name="Zhang X."/>
            <person name="Li K."/>
            <person name="Wang N."/>
            <person name="Shu C."/>
            <person name="Wu Y."/>
            <person name="Wang C."/>
            <person name="Bushley K.E."/>
            <person name="Xiang M."/>
            <person name="Liu X."/>
        </authorList>
    </citation>
    <scope>NUCLEOTIDE SEQUENCE [LARGE SCALE GENOMIC DNA]</scope>
    <source>
        <strain evidence="2 3">3608</strain>
    </source>
</reference>
<sequence length="276" mass="29845">MSTKLQRQAAFEASFLGFLHRQFTAPKPLPAHTDLTGQVAVVTGLPRLDIAILNAGLIETRFTVVPATEHEVTLQVNYLSTALLAMLLLPVLKAKKARGAAGPPVLTIVSSDMAYKAEIETAGPVLRQLDAPDAFSGFDWYGKSKLLLMLFVSKLAEQVDGDDVVVNVVNPGMTSNTAFFRGLPTVLAKPLAVCQWLLARPVHVAATTYVDAAAARGAESHGAFLSDWTIKPFPKMYYTPEGAGFRERLWDETMEEFNFAGGASVISRLGRGRALV</sequence>
<dbReference type="InterPro" id="IPR036291">
    <property type="entry name" value="NAD(P)-bd_dom_sf"/>
</dbReference>
<keyword evidence="1" id="KW-0560">Oxidoreductase</keyword>
<keyword evidence="3" id="KW-1185">Reference proteome</keyword>
<dbReference type="GO" id="GO:0016491">
    <property type="term" value="F:oxidoreductase activity"/>
    <property type="evidence" value="ECO:0007669"/>
    <property type="project" value="UniProtKB-KW"/>
</dbReference>
<dbReference type="SUPFAM" id="SSF51735">
    <property type="entry name" value="NAD(P)-binding Rossmann-fold domains"/>
    <property type="match status" value="1"/>
</dbReference>
<dbReference type="PANTHER" id="PTHR43157">
    <property type="entry name" value="PHOSPHATIDYLINOSITOL-GLYCAN BIOSYNTHESIS CLASS F PROTEIN-RELATED"/>
    <property type="match status" value="1"/>
</dbReference>
<evidence type="ECO:0000256" key="1">
    <source>
        <dbReference type="ARBA" id="ARBA00023002"/>
    </source>
</evidence>
<dbReference type="OrthoDB" id="542013at2759"/>
<accession>A0A0F7ZRD1</accession>
<organism evidence="2 3">
    <name type="scientific">Hirsutella minnesotensis 3608</name>
    <dbReference type="NCBI Taxonomy" id="1043627"/>
    <lineage>
        <taxon>Eukaryota</taxon>
        <taxon>Fungi</taxon>
        <taxon>Dikarya</taxon>
        <taxon>Ascomycota</taxon>
        <taxon>Pezizomycotina</taxon>
        <taxon>Sordariomycetes</taxon>
        <taxon>Hypocreomycetidae</taxon>
        <taxon>Hypocreales</taxon>
        <taxon>Ophiocordycipitaceae</taxon>
        <taxon>Hirsutella</taxon>
    </lineage>
</organism>
<name>A0A0F7ZRD1_9HYPO</name>
<protein>
    <submittedName>
        <fullName evidence="2">Uncharacterized protein</fullName>
    </submittedName>
</protein>